<gene>
    <name evidence="1" type="ORF">HMPREF0179_03116</name>
</gene>
<dbReference type="Proteomes" id="UP000006034">
    <property type="component" value="Unassembled WGS sequence"/>
</dbReference>
<evidence type="ECO:0000313" key="1">
    <source>
        <dbReference type="EMBL" id="EFV43097.1"/>
    </source>
</evidence>
<dbReference type="AlphaFoldDB" id="E5YA96"/>
<dbReference type="OrthoDB" id="530475at2"/>
<evidence type="ECO:0000313" key="2">
    <source>
        <dbReference type="Proteomes" id="UP000006034"/>
    </source>
</evidence>
<dbReference type="eggNOG" id="COG3624">
    <property type="taxonomic scope" value="Bacteria"/>
</dbReference>
<name>E5YA96_BILW3</name>
<dbReference type="GeneID" id="78084495"/>
<proteinExistence type="predicted"/>
<dbReference type="HOGENOM" id="CLU_109242_0_0_7"/>
<protein>
    <submittedName>
        <fullName evidence="1">Phosphonate C-P lyase system protein PhnG</fullName>
    </submittedName>
</protein>
<dbReference type="Pfam" id="PF06754">
    <property type="entry name" value="PhnG"/>
    <property type="match status" value="1"/>
</dbReference>
<comment type="caution">
    <text evidence="1">The sequence shown here is derived from an EMBL/GenBank/DDBJ whole genome shotgun (WGS) entry which is preliminary data.</text>
</comment>
<dbReference type="EMBL" id="ADCP02000001">
    <property type="protein sequence ID" value="EFV43097.1"/>
    <property type="molecule type" value="Genomic_DNA"/>
</dbReference>
<organism evidence="1 2">
    <name type="scientific">Bilophila wadsworthia (strain 3_1_6)</name>
    <dbReference type="NCBI Taxonomy" id="563192"/>
    <lineage>
        <taxon>Bacteria</taxon>
        <taxon>Pseudomonadati</taxon>
        <taxon>Thermodesulfobacteriota</taxon>
        <taxon>Desulfovibrionia</taxon>
        <taxon>Desulfovibrionales</taxon>
        <taxon>Desulfovibrionaceae</taxon>
        <taxon>Bilophila</taxon>
    </lineage>
</organism>
<dbReference type="NCBIfam" id="TIGR03293">
    <property type="entry name" value="PhnG_redo"/>
    <property type="match status" value="1"/>
</dbReference>
<reference evidence="1 2" key="1">
    <citation type="submission" date="2010-10" db="EMBL/GenBank/DDBJ databases">
        <authorList>
            <consortium name="The Broad Institute Genome Sequencing Platform"/>
            <person name="Ward D."/>
            <person name="Earl A."/>
            <person name="Feldgarden M."/>
            <person name="Young S.K."/>
            <person name="Gargeya S."/>
            <person name="Zeng Q."/>
            <person name="Alvarado L."/>
            <person name="Berlin A."/>
            <person name="Bochicchio J."/>
            <person name="Chapman S.B."/>
            <person name="Chen Z."/>
            <person name="Freedman E."/>
            <person name="Gellesch M."/>
            <person name="Goldberg J."/>
            <person name="Griggs A."/>
            <person name="Gujja S."/>
            <person name="Heilman E."/>
            <person name="Heiman D."/>
            <person name="Howarth C."/>
            <person name="Mehta T."/>
            <person name="Neiman D."/>
            <person name="Pearson M."/>
            <person name="Roberts A."/>
            <person name="Saif S."/>
            <person name="Shea T."/>
            <person name="Shenoy N."/>
            <person name="Sisk P."/>
            <person name="Stolte C."/>
            <person name="Sykes S."/>
            <person name="White J."/>
            <person name="Yandava C."/>
            <person name="Allen-Vercoe E."/>
            <person name="Sibley C."/>
            <person name="Ambrose C.E."/>
            <person name="Strauss J."/>
            <person name="Daigneault M."/>
            <person name="Haas B."/>
            <person name="Nusbaum C."/>
            <person name="Birren B."/>
        </authorList>
    </citation>
    <scope>NUCLEOTIDE SEQUENCE [LARGE SCALE GENOMIC DNA]</scope>
    <source>
        <strain evidence="1 2">3_1_6</strain>
    </source>
</reference>
<dbReference type="GO" id="GO:0015716">
    <property type="term" value="P:organic phosphonate transport"/>
    <property type="evidence" value="ECO:0007669"/>
    <property type="project" value="InterPro"/>
</dbReference>
<sequence length="147" mass="16283">MMSLTVRQERMRLLALASVERLEAGLSAITPPDYEVVRGPETGLVMIRGRVGNTGDAFNMGEALATRCVVSLKDGCLGYAWILGEDARRAELAALYDALWQRDGYAEPLDRELLPALEAERARRVREDAAAVEPTRVDFFTLVRGED</sequence>
<accession>E5YA96</accession>
<keyword evidence="2" id="KW-1185">Reference proteome</keyword>
<keyword evidence="1" id="KW-0456">Lyase</keyword>
<dbReference type="STRING" id="563192.HMPREF0179_03116"/>
<reference evidence="1 2" key="2">
    <citation type="submission" date="2013-04" db="EMBL/GenBank/DDBJ databases">
        <title>The Genome Sequence of Bilophila wadsworthia 3_1_6.</title>
        <authorList>
            <consortium name="The Broad Institute Genomics Platform"/>
            <person name="Earl A."/>
            <person name="Ward D."/>
            <person name="Feldgarden M."/>
            <person name="Gevers D."/>
            <person name="Sibley C."/>
            <person name="Strauss J."/>
            <person name="Allen-Vercoe E."/>
            <person name="Walker B."/>
            <person name="Young S."/>
            <person name="Zeng Q."/>
            <person name="Gargeya S."/>
            <person name="Fitzgerald M."/>
            <person name="Haas B."/>
            <person name="Abouelleil A."/>
            <person name="Allen A.W."/>
            <person name="Alvarado L."/>
            <person name="Arachchi H.M."/>
            <person name="Berlin A.M."/>
            <person name="Chapman S.B."/>
            <person name="Gainer-Dewar J."/>
            <person name="Goldberg J."/>
            <person name="Griggs A."/>
            <person name="Gujja S."/>
            <person name="Hansen M."/>
            <person name="Howarth C."/>
            <person name="Imamovic A."/>
            <person name="Ireland A."/>
            <person name="Larimer J."/>
            <person name="McCowan C."/>
            <person name="Murphy C."/>
            <person name="Pearson M."/>
            <person name="Poon T.W."/>
            <person name="Priest M."/>
            <person name="Roberts A."/>
            <person name="Saif S."/>
            <person name="Shea T."/>
            <person name="Sisk P."/>
            <person name="Sykes S."/>
            <person name="Wortman J."/>
            <person name="Nusbaum C."/>
            <person name="Birren B."/>
        </authorList>
    </citation>
    <scope>NUCLEOTIDE SEQUENCE [LARGE SCALE GENOMIC DNA]</scope>
    <source>
        <strain evidence="1 2">3_1_6</strain>
    </source>
</reference>
<dbReference type="GO" id="GO:0016829">
    <property type="term" value="F:lyase activity"/>
    <property type="evidence" value="ECO:0007669"/>
    <property type="project" value="UniProtKB-KW"/>
</dbReference>
<dbReference type="RefSeq" id="WP_005029568.1">
    <property type="nucleotide sequence ID" value="NZ_KE150238.1"/>
</dbReference>
<dbReference type="InterPro" id="IPR009609">
    <property type="entry name" value="Phosphonate_metab_PhnG"/>
</dbReference>
<dbReference type="GO" id="GO:0019634">
    <property type="term" value="P:organic phosphonate metabolic process"/>
    <property type="evidence" value="ECO:0007669"/>
    <property type="project" value="InterPro"/>
</dbReference>